<feature type="non-terminal residue" evidence="1">
    <location>
        <position position="162"/>
    </location>
</feature>
<keyword evidence="2" id="KW-1185">Reference proteome</keyword>
<protein>
    <submittedName>
        <fullName evidence="1">Uncharacterized protein</fullName>
    </submittedName>
</protein>
<sequence length="162" mass="17936">IDTPMQVRQGDLVGVHYNRAAISSAIPLSNGNDGVVKEEELYDVLLVNEYNEDFTIGQDITIQMVVFRPIVYALMLYLSDGSSLTTTPMLSTITYPPKPAVLRRYGPYFITSFNLPDYDITFDQTGNMTAFLTSPYGSRFYMIVPGLSKRPGTVSLEAVGST</sequence>
<comment type="caution">
    <text evidence="1">The sequence shown here is derived from an EMBL/GenBank/DDBJ whole genome shotgun (WGS) entry which is preliminary data.</text>
</comment>
<dbReference type="AlphaFoldDB" id="A0A8J1XK38"/>
<organism evidence="1 2">
    <name type="scientific">Owenia fusiformis</name>
    <name type="common">Polychaete worm</name>
    <dbReference type="NCBI Taxonomy" id="6347"/>
    <lineage>
        <taxon>Eukaryota</taxon>
        <taxon>Metazoa</taxon>
        <taxon>Spiralia</taxon>
        <taxon>Lophotrochozoa</taxon>
        <taxon>Annelida</taxon>
        <taxon>Polychaeta</taxon>
        <taxon>Sedentaria</taxon>
        <taxon>Canalipalpata</taxon>
        <taxon>Sabellida</taxon>
        <taxon>Oweniida</taxon>
        <taxon>Oweniidae</taxon>
        <taxon>Owenia</taxon>
    </lineage>
</organism>
<dbReference type="Proteomes" id="UP000749559">
    <property type="component" value="Unassembled WGS sequence"/>
</dbReference>
<dbReference type="EMBL" id="CAIIXF020000002">
    <property type="protein sequence ID" value="CAH1777805.1"/>
    <property type="molecule type" value="Genomic_DNA"/>
</dbReference>
<accession>A0A8J1XK38</accession>
<evidence type="ECO:0000313" key="2">
    <source>
        <dbReference type="Proteomes" id="UP000749559"/>
    </source>
</evidence>
<reference evidence="1" key="1">
    <citation type="submission" date="2022-03" db="EMBL/GenBank/DDBJ databases">
        <authorList>
            <person name="Martin C."/>
        </authorList>
    </citation>
    <scope>NUCLEOTIDE SEQUENCE</scope>
</reference>
<feature type="non-terminal residue" evidence="1">
    <location>
        <position position="1"/>
    </location>
</feature>
<name>A0A8J1XK38_OWEFU</name>
<evidence type="ECO:0000313" key="1">
    <source>
        <dbReference type="EMBL" id="CAH1777805.1"/>
    </source>
</evidence>
<gene>
    <name evidence="1" type="ORF">OFUS_LOCUS4801</name>
</gene>
<proteinExistence type="predicted"/>